<evidence type="ECO:0000256" key="2">
    <source>
        <dbReference type="ARBA" id="ARBA00043996"/>
    </source>
</evidence>
<dbReference type="Gene3D" id="3.40.50.1820">
    <property type="entry name" value="alpha/beta hydrolase"/>
    <property type="match status" value="1"/>
</dbReference>
<dbReference type="EMBL" id="ML122317">
    <property type="protein sequence ID" value="RPD53715.1"/>
    <property type="molecule type" value="Genomic_DNA"/>
</dbReference>
<keyword evidence="1" id="KW-1015">Disulfide bond</keyword>
<evidence type="ECO:0000256" key="1">
    <source>
        <dbReference type="ARBA" id="ARBA00023157"/>
    </source>
</evidence>
<dbReference type="STRING" id="1328759.A0A5C2RT62"/>
<dbReference type="PANTHER" id="PTHR45856">
    <property type="entry name" value="ALPHA/BETA-HYDROLASES SUPERFAMILY PROTEIN"/>
    <property type="match status" value="1"/>
</dbReference>
<dbReference type="AlphaFoldDB" id="A0A5C2RT62"/>
<keyword evidence="6" id="KW-0378">Hydrolase</keyword>
<dbReference type="PANTHER" id="PTHR45856:SF24">
    <property type="entry name" value="FUNGAL LIPASE-LIKE DOMAIN-CONTAINING PROTEIN"/>
    <property type="match status" value="1"/>
</dbReference>
<organism evidence="6 7">
    <name type="scientific">Lentinus tigrinus ALCF2SS1-6</name>
    <dbReference type="NCBI Taxonomy" id="1328759"/>
    <lineage>
        <taxon>Eukaryota</taxon>
        <taxon>Fungi</taxon>
        <taxon>Dikarya</taxon>
        <taxon>Basidiomycota</taxon>
        <taxon>Agaricomycotina</taxon>
        <taxon>Agaricomycetes</taxon>
        <taxon>Polyporales</taxon>
        <taxon>Polyporaceae</taxon>
        <taxon>Lentinus</taxon>
    </lineage>
</organism>
<proteinExistence type="inferred from homology"/>
<accession>A0A5C2RT62</accession>
<dbReference type="Proteomes" id="UP000313359">
    <property type="component" value="Unassembled WGS sequence"/>
</dbReference>
<comment type="similarity">
    <text evidence="2">Belongs to the AB hydrolase superfamily. Lipase family. Class 3 subfamily.</text>
</comment>
<feature type="domain" description="Fungal lipase-type" evidence="5">
    <location>
        <begin position="166"/>
        <end position="323"/>
    </location>
</feature>
<evidence type="ECO:0000313" key="7">
    <source>
        <dbReference type="Proteomes" id="UP000313359"/>
    </source>
</evidence>
<dbReference type="GO" id="GO:0016787">
    <property type="term" value="F:hydrolase activity"/>
    <property type="evidence" value="ECO:0007669"/>
    <property type="project" value="UniProtKB-KW"/>
</dbReference>
<dbReference type="Pfam" id="PF01764">
    <property type="entry name" value="Lipase_3"/>
    <property type="match status" value="1"/>
</dbReference>
<keyword evidence="7" id="KW-1185">Reference proteome</keyword>
<evidence type="ECO:0000259" key="5">
    <source>
        <dbReference type="Pfam" id="PF01764"/>
    </source>
</evidence>
<dbReference type="InterPro" id="IPR002921">
    <property type="entry name" value="Fungal_lipase-type"/>
</dbReference>
<evidence type="ECO:0000256" key="3">
    <source>
        <dbReference type="ARBA" id="ARBA00047591"/>
    </source>
</evidence>
<dbReference type="CDD" id="cd00519">
    <property type="entry name" value="Lipase_3"/>
    <property type="match status" value="1"/>
</dbReference>
<comment type="catalytic activity">
    <reaction evidence="3">
        <text>a diacylglycerol + H2O = a monoacylglycerol + a fatty acid + H(+)</text>
        <dbReference type="Rhea" id="RHEA:32731"/>
        <dbReference type="ChEBI" id="CHEBI:15377"/>
        <dbReference type="ChEBI" id="CHEBI:15378"/>
        <dbReference type="ChEBI" id="CHEBI:17408"/>
        <dbReference type="ChEBI" id="CHEBI:18035"/>
        <dbReference type="ChEBI" id="CHEBI:28868"/>
    </reaction>
</comment>
<evidence type="ECO:0000313" key="6">
    <source>
        <dbReference type="EMBL" id="RPD53715.1"/>
    </source>
</evidence>
<name>A0A5C2RT62_9APHY</name>
<evidence type="ECO:0000256" key="4">
    <source>
        <dbReference type="ARBA" id="ARBA00048461"/>
    </source>
</evidence>
<dbReference type="InterPro" id="IPR051218">
    <property type="entry name" value="Sec_MonoDiacylglyc_Lipase"/>
</dbReference>
<reference evidence="6" key="1">
    <citation type="journal article" date="2018" name="Genome Biol. Evol.">
        <title>Genomics and development of Lentinus tigrinus, a white-rot wood-decaying mushroom with dimorphic fruiting bodies.</title>
        <authorList>
            <person name="Wu B."/>
            <person name="Xu Z."/>
            <person name="Knudson A."/>
            <person name="Carlson A."/>
            <person name="Chen N."/>
            <person name="Kovaka S."/>
            <person name="LaButti K."/>
            <person name="Lipzen A."/>
            <person name="Pennachio C."/>
            <person name="Riley R."/>
            <person name="Schakwitz W."/>
            <person name="Umezawa K."/>
            <person name="Ohm R.A."/>
            <person name="Grigoriev I.V."/>
            <person name="Nagy L.G."/>
            <person name="Gibbons J."/>
            <person name="Hibbett D."/>
        </authorList>
    </citation>
    <scope>NUCLEOTIDE SEQUENCE [LARGE SCALE GENOMIC DNA]</scope>
    <source>
        <strain evidence="6">ALCF2SS1-6</strain>
    </source>
</reference>
<protein>
    <submittedName>
        <fullName evidence="6">Alpha/beta-hydrolase</fullName>
    </submittedName>
</protein>
<dbReference type="OrthoDB" id="426718at2759"/>
<dbReference type="GO" id="GO:0006629">
    <property type="term" value="P:lipid metabolic process"/>
    <property type="evidence" value="ECO:0007669"/>
    <property type="project" value="InterPro"/>
</dbReference>
<dbReference type="InterPro" id="IPR029058">
    <property type="entry name" value="AB_hydrolase_fold"/>
</dbReference>
<sequence>MPLPLAARRNIHLTHAKQLAQLQLPPESDVRKEKPSDDLQFITRCMKDNPGAIKAAQDSRCTSTGPDSPNWDAVFVSLVECAALSLRHYHEVVKAAEIARKGNLEQAADHLEKAQEEIDIVAQLLDCTFVQLCDFVTQSPDGSPSLSGAFCGLFISNNIEKPYMGIAYKGTSTDSEKITDLTWAPIVPYLPGVAWGASMHAGFYQGLFGTFTTEDHGPQIPFNVMLETLSHAYTLHPNAQLHFTGNSLGGAYCIITYGEFLRRQAESAFANFKFGDMYAFGAPRVCLEPFATEFNRRTQIPGGGKYSFRIVNTLDPVPTIPPVFKNQVAKYPFVHPASAWRITTDGPEKMGDEPPAVDPQDIIALIANAHYHDPREYYASWQKTPHS</sequence>
<comment type="catalytic activity">
    <reaction evidence="4">
        <text>a monoacylglycerol + H2O = glycerol + a fatty acid + H(+)</text>
        <dbReference type="Rhea" id="RHEA:15245"/>
        <dbReference type="ChEBI" id="CHEBI:15377"/>
        <dbReference type="ChEBI" id="CHEBI:15378"/>
        <dbReference type="ChEBI" id="CHEBI:17408"/>
        <dbReference type="ChEBI" id="CHEBI:17754"/>
        <dbReference type="ChEBI" id="CHEBI:28868"/>
    </reaction>
</comment>
<gene>
    <name evidence="6" type="ORF">L227DRAFT_616799</name>
</gene>
<dbReference type="SUPFAM" id="SSF53474">
    <property type="entry name" value="alpha/beta-Hydrolases"/>
    <property type="match status" value="1"/>
</dbReference>